<reference evidence="7" key="1">
    <citation type="submission" date="2017-10" db="EMBL/GenBank/DDBJ databases">
        <title>Rapid genome shrinkage in a self-fertile nematode reveals novel sperm competition proteins.</title>
        <authorList>
            <person name="Yin D."/>
            <person name="Schwarz E.M."/>
            <person name="Thomas C.G."/>
            <person name="Felde R.L."/>
            <person name="Korf I.F."/>
            <person name="Cutter A.D."/>
            <person name="Schartner C.M."/>
            <person name="Ralston E.J."/>
            <person name="Meyer B.J."/>
            <person name="Haag E.S."/>
        </authorList>
    </citation>
    <scope>NUCLEOTIDE SEQUENCE [LARGE SCALE GENOMIC DNA]</scope>
    <source>
        <strain evidence="7">JU1422</strain>
    </source>
</reference>
<feature type="region of interest" description="Disordered" evidence="3">
    <location>
        <begin position="454"/>
        <end position="600"/>
    </location>
</feature>
<dbReference type="GO" id="GO:0007165">
    <property type="term" value="P:signal transduction"/>
    <property type="evidence" value="ECO:0007669"/>
    <property type="project" value="InterPro"/>
</dbReference>
<dbReference type="InterPro" id="IPR047887">
    <property type="entry name" value="ARHGAP20_PH"/>
</dbReference>
<dbReference type="FunFam" id="1.10.555.10:FF:000069">
    <property type="entry name" value="Rho GTPase Activating protein"/>
    <property type="match status" value="1"/>
</dbReference>
<dbReference type="OrthoDB" id="9994905at2759"/>
<accession>A0A2G5VNV8</accession>
<dbReference type="GO" id="GO:0005096">
    <property type="term" value="F:GTPase activator activity"/>
    <property type="evidence" value="ECO:0007669"/>
    <property type="project" value="UniProtKB-KW"/>
</dbReference>
<feature type="compositionally biased region" description="Low complexity" evidence="3">
    <location>
        <begin position="727"/>
        <end position="741"/>
    </location>
</feature>
<feature type="region of interest" description="Disordered" evidence="3">
    <location>
        <begin position="647"/>
        <end position="686"/>
    </location>
</feature>
<feature type="compositionally biased region" description="Polar residues" evidence="3">
    <location>
        <begin position="547"/>
        <end position="572"/>
    </location>
</feature>
<evidence type="ECO:0008006" key="8">
    <source>
        <dbReference type="Google" id="ProtNLM"/>
    </source>
</evidence>
<dbReference type="InterPro" id="IPR008936">
    <property type="entry name" value="Rho_GTPase_activation_prot"/>
</dbReference>
<dbReference type="GO" id="GO:0035023">
    <property type="term" value="P:regulation of Rho protein signal transduction"/>
    <property type="evidence" value="ECO:0007669"/>
    <property type="project" value="InterPro"/>
</dbReference>
<evidence type="ECO:0000256" key="3">
    <source>
        <dbReference type="SAM" id="MobiDB-lite"/>
    </source>
</evidence>
<feature type="compositionally biased region" description="Basic and acidic residues" evidence="3">
    <location>
        <begin position="573"/>
        <end position="586"/>
    </location>
</feature>
<feature type="domain" description="PH" evidence="4">
    <location>
        <begin position="23"/>
        <end position="116"/>
    </location>
</feature>
<feature type="compositionally biased region" description="Polar residues" evidence="3">
    <location>
        <begin position="861"/>
        <end position="879"/>
    </location>
</feature>
<dbReference type="SMART" id="SM00324">
    <property type="entry name" value="RhoGAP"/>
    <property type="match status" value="1"/>
</dbReference>
<evidence type="ECO:0000259" key="4">
    <source>
        <dbReference type="PROSITE" id="PS50003"/>
    </source>
</evidence>
<dbReference type="PANTHER" id="PTHR23179:SF3">
    <property type="entry name" value="RHO GTPASE-ACTIVATING PROTEIN 20"/>
    <property type="match status" value="1"/>
</dbReference>
<dbReference type="EMBL" id="PDUG01000001">
    <property type="protein sequence ID" value="PIC53317.1"/>
    <property type="molecule type" value="Genomic_DNA"/>
</dbReference>
<sequence length="939" mass="104561">MISSNSSSTSLNVETDYPTNGKKPLKEGSVQLTSLSTLLSHHRYFFLYHETLIISKQKGACSYKLKEKLRLEKVWIASSNTADSFLIGWPFTNYLVHFRNTEEKDEWFELLSCCVQQCLRPLFTTISMDINVRGRKQTIRRRVDNGKKSGEIVVDTAGDLGLPHTSYQLTLSVGDNSHRQLQGPENVYVAIMSEIERQGTRLSESQKQSLDTCPIANCRLILSTIKSTSGPSAKQIVNSIKKKVLTRTDSRSIFGKDLNGPTPPQPIMTIVDHLRMDGFDAEGIFRKSPKQSTFKELKSELDKGVVPDFHKYNTHVLASILKEYLRSIPGKILLSGNYELWMREISDEQDFDKKINSCRALLSHLPTSHSILLANVLKLLNKISNSPTSKMNASSLSVCLAPSFLESPDPMEGGKKIPPLVEFLISNAAQVMPGFSTDNVFAIMSSPMVDHNANMVCSPAPSSSHSDDGGSSQKTPIIEELNDPDDATSQSSLADSDLPDEPRGPSAHLETISEISEPPIHDERLLFSSSESEDEEDEMDELRSYRPQRSISSTSTASGFTRASFVSETLKTSSDDVDKGLNKETPRSPCLKRIHFQRTEAQHRNKEGTIKLDFEAMKFHHQTRPSARKSSLEEVARKNSAEFLSYHHSREPSDAVTPTPPKNPPIRKESREEATQTSDCGLPNISGDSRFPAFKSSSVAMLTELTYFCYLLYETRYIIFQTPTYKTSSSSSSSSTSSSSSIPSDPHPRPYFLKEEYQMSNPAAPSKPTVQVAPFTQEPSLKTINDRLNALRQNSIILTNSEVPPEPTSRFRNSEVVTKSLTNSPIMPRSNGGSMVQRDREEHSFVPDDFYKAPVKKPELQRSSSQRGLTQNGNNNTCAKQIYASRPSSVKTPRRFPSGGGLESCVGMDPLEINWSVSQLKTLFQDNTKAPAIDTAYNM</sequence>
<comment type="caution">
    <text evidence="6">The sequence shown here is derived from an EMBL/GenBank/DDBJ whole genome shotgun (WGS) entry which is preliminary data.</text>
</comment>
<keyword evidence="7" id="KW-1185">Reference proteome</keyword>
<dbReference type="Gene3D" id="2.30.29.30">
    <property type="entry name" value="Pleckstrin-homology domain (PH domain)/Phosphotyrosine-binding domain (PTB)"/>
    <property type="match status" value="1"/>
</dbReference>
<dbReference type="PROSITE" id="PS50003">
    <property type="entry name" value="PH_DOMAIN"/>
    <property type="match status" value="1"/>
</dbReference>
<dbReference type="AlphaFoldDB" id="A0A2G5VNV8"/>
<feature type="compositionally biased region" description="Low complexity" evidence="3">
    <location>
        <begin position="458"/>
        <end position="472"/>
    </location>
</feature>
<dbReference type="CDD" id="cd04402">
    <property type="entry name" value="RhoGAP_ARHGAP20"/>
    <property type="match status" value="1"/>
</dbReference>
<dbReference type="InterPro" id="IPR047886">
    <property type="entry name" value="ARHGAP20-like_RhoGAP"/>
</dbReference>
<keyword evidence="2" id="KW-0597">Phosphoprotein</keyword>
<evidence type="ECO:0000313" key="6">
    <source>
        <dbReference type="EMBL" id="PIC53317.1"/>
    </source>
</evidence>
<dbReference type="PROSITE" id="PS50238">
    <property type="entry name" value="RHOGAP"/>
    <property type="match status" value="1"/>
</dbReference>
<evidence type="ECO:0000313" key="7">
    <source>
        <dbReference type="Proteomes" id="UP000230233"/>
    </source>
</evidence>
<dbReference type="InterPro" id="IPR011993">
    <property type="entry name" value="PH-like_dom_sf"/>
</dbReference>
<evidence type="ECO:0000259" key="5">
    <source>
        <dbReference type="PROSITE" id="PS50238"/>
    </source>
</evidence>
<dbReference type="STRING" id="1611254.A0A2G5VNV8"/>
<dbReference type="Proteomes" id="UP000230233">
    <property type="component" value="Chromosome I"/>
</dbReference>
<name>A0A2G5VNV8_9PELO</name>
<evidence type="ECO:0000256" key="2">
    <source>
        <dbReference type="ARBA" id="ARBA00022553"/>
    </source>
</evidence>
<protein>
    <recommendedName>
        <fullName evidence="8">Rho-GAP domain-containing protein</fullName>
    </recommendedName>
</protein>
<dbReference type="InterPro" id="IPR001849">
    <property type="entry name" value="PH_domain"/>
</dbReference>
<dbReference type="PANTHER" id="PTHR23179">
    <property type="entry name" value="T-CELL ACTIVATION RHO GTPASE ACTIVATING PROTEIN-RELATED"/>
    <property type="match status" value="1"/>
</dbReference>
<dbReference type="Pfam" id="PF22286">
    <property type="entry name" value="RHG20_PH"/>
    <property type="match status" value="1"/>
</dbReference>
<dbReference type="Pfam" id="PF00620">
    <property type="entry name" value="RhoGAP"/>
    <property type="match status" value="1"/>
</dbReference>
<dbReference type="SUPFAM" id="SSF48350">
    <property type="entry name" value="GTPase activation domain, GAP"/>
    <property type="match status" value="1"/>
</dbReference>
<evidence type="ECO:0000256" key="1">
    <source>
        <dbReference type="ARBA" id="ARBA00022468"/>
    </source>
</evidence>
<gene>
    <name evidence="6" type="primary">Cni-rga-2</name>
    <name evidence="6" type="synonym">Cnig_chr_I.g3071</name>
    <name evidence="6" type="ORF">B9Z55_003071</name>
</gene>
<dbReference type="SUPFAM" id="SSF50729">
    <property type="entry name" value="PH domain-like"/>
    <property type="match status" value="1"/>
</dbReference>
<dbReference type="Gene3D" id="1.10.555.10">
    <property type="entry name" value="Rho GTPase activation protein"/>
    <property type="match status" value="1"/>
</dbReference>
<proteinExistence type="predicted"/>
<keyword evidence="1" id="KW-0343">GTPase activation</keyword>
<feature type="compositionally biased region" description="Acidic residues" evidence="3">
    <location>
        <begin position="531"/>
        <end position="540"/>
    </location>
</feature>
<feature type="compositionally biased region" description="Low complexity" evidence="3">
    <location>
        <begin position="1"/>
        <end position="10"/>
    </location>
</feature>
<dbReference type="InterPro" id="IPR000198">
    <property type="entry name" value="RhoGAP_dom"/>
</dbReference>
<organism evidence="6 7">
    <name type="scientific">Caenorhabditis nigoni</name>
    <dbReference type="NCBI Taxonomy" id="1611254"/>
    <lineage>
        <taxon>Eukaryota</taxon>
        <taxon>Metazoa</taxon>
        <taxon>Ecdysozoa</taxon>
        <taxon>Nematoda</taxon>
        <taxon>Chromadorea</taxon>
        <taxon>Rhabditida</taxon>
        <taxon>Rhabditina</taxon>
        <taxon>Rhabditomorpha</taxon>
        <taxon>Rhabditoidea</taxon>
        <taxon>Rhabditidae</taxon>
        <taxon>Peloderinae</taxon>
        <taxon>Caenorhabditis</taxon>
    </lineage>
</organism>
<feature type="region of interest" description="Disordered" evidence="3">
    <location>
        <begin position="725"/>
        <end position="751"/>
    </location>
</feature>
<feature type="region of interest" description="Disordered" evidence="3">
    <location>
        <begin position="857"/>
        <end position="897"/>
    </location>
</feature>
<feature type="domain" description="Rho-GAP" evidence="5">
    <location>
        <begin position="248"/>
        <end position="432"/>
    </location>
</feature>
<dbReference type="SMART" id="SM00233">
    <property type="entry name" value="PH"/>
    <property type="match status" value="1"/>
</dbReference>
<feature type="region of interest" description="Disordered" evidence="3">
    <location>
        <begin position="1"/>
        <end position="24"/>
    </location>
</feature>